<dbReference type="Proteomes" id="UP000810292">
    <property type="component" value="Unassembled WGS sequence"/>
</dbReference>
<dbReference type="Gene3D" id="3.20.20.140">
    <property type="entry name" value="Metal-dependent hydrolases"/>
    <property type="match status" value="1"/>
</dbReference>
<comment type="caution">
    <text evidence="1">The sequence shown here is derived from an EMBL/GenBank/DDBJ whole genome shotgun (WGS) entry which is preliminary data.</text>
</comment>
<dbReference type="GO" id="GO:0005829">
    <property type="term" value="C:cytosol"/>
    <property type="evidence" value="ECO:0007669"/>
    <property type="project" value="TreeGrafter"/>
</dbReference>
<feature type="non-terminal residue" evidence="1">
    <location>
        <position position="1"/>
    </location>
</feature>
<protein>
    <submittedName>
        <fullName evidence="1">TatD family hydrolase</fullName>
    </submittedName>
</protein>
<keyword evidence="1" id="KW-0378">Hydrolase</keyword>
<proteinExistence type="predicted"/>
<gene>
    <name evidence="1" type="ORF">IAA72_09725</name>
</gene>
<dbReference type="InterPro" id="IPR001130">
    <property type="entry name" value="TatD-like"/>
</dbReference>
<accession>A0A9D9NDX5</accession>
<dbReference type="InterPro" id="IPR032466">
    <property type="entry name" value="Metal_Hydrolase"/>
</dbReference>
<dbReference type="PANTHER" id="PTHR46124">
    <property type="entry name" value="D-AMINOACYL-TRNA DEACYLASE"/>
    <property type="match status" value="1"/>
</dbReference>
<organism evidence="1 2">
    <name type="scientific">Candidatus Ornithospirochaeta stercoravium</name>
    <dbReference type="NCBI Taxonomy" id="2840897"/>
    <lineage>
        <taxon>Bacteria</taxon>
        <taxon>Pseudomonadati</taxon>
        <taxon>Spirochaetota</taxon>
        <taxon>Spirochaetia</taxon>
        <taxon>Spirochaetales</taxon>
        <taxon>Spirochaetaceae</taxon>
        <taxon>Spirochaetaceae incertae sedis</taxon>
        <taxon>Candidatus Ornithospirochaeta</taxon>
    </lineage>
</organism>
<reference evidence="1" key="2">
    <citation type="journal article" date="2021" name="PeerJ">
        <title>Extensive microbial diversity within the chicken gut microbiome revealed by metagenomics and culture.</title>
        <authorList>
            <person name="Gilroy R."/>
            <person name="Ravi A."/>
            <person name="Getino M."/>
            <person name="Pursley I."/>
            <person name="Horton D.L."/>
            <person name="Alikhan N.F."/>
            <person name="Baker D."/>
            <person name="Gharbi K."/>
            <person name="Hall N."/>
            <person name="Watson M."/>
            <person name="Adriaenssens E.M."/>
            <person name="Foster-Nyarko E."/>
            <person name="Jarju S."/>
            <person name="Secka A."/>
            <person name="Antonio M."/>
            <person name="Oren A."/>
            <person name="Chaudhuri R.R."/>
            <person name="La Ragione R."/>
            <person name="Hildebrand F."/>
            <person name="Pallen M.J."/>
        </authorList>
    </citation>
    <scope>NUCLEOTIDE SEQUENCE</scope>
    <source>
        <strain evidence="1">14700</strain>
    </source>
</reference>
<dbReference type="PANTHER" id="PTHR46124:SF2">
    <property type="entry name" value="D-AMINOACYL-TRNA DEACYLASE"/>
    <property type="match status" value="1"/>
</dbReference>
<evidence type="ECO:0000313" key="2">
    <source>
        <dbReference type="Proteomes" id="UP000810292"/>
    </source>
</evidence>
<dbReference type="EMBL" id="JADIMF010000155">
    <property type="protein sequence ID" value="MBO8470041.1"/>
    <property type="molecule type" value="Genomic_DNA"/>
</dbReference>
<dbReference type="Pfam" id="PF01026">
    <property type="entry name" value="TatD_DNase"/>
    <property type="match status" value="1"/>
</dbReference>
<dbReference type="CDD" id="cd01310">
    <property type="entry name" value="TatD_DNAse"/>
    <property type="match status" value="1"/>
</dbReference>
<reference evidence="1" key="1">
    <citation type="submission" date="2020-10" db="EMBL/GenBank/DDBJ databases">
        <authorList>
            <person name="Gilroy R."/>
        </authorList>
    </citation>
    <scope>NUCLEOTIDE SEQUENCE</scope>
    <source>
        <strain evidence="1">14700</strain>
    </source>
</reference>
<dbReference type="AlphaFoldDB" id="A0A9D9NDX5"/>
<name>A0A9D9NDX5_9SPIO</name>
<evidence type="ECO:0000313" key="1">
    <source>
        <dbReference type="EMBL" id="MBO8470041.1"/>
    </source>
</evidence>
<dbReference type="SUPFAM" id="SSF51556">
    <property type="entry name" value="Metallo-dependent hydrolases"/>
    <property type="match status" value="1"/>
</dbReference>
<sequence>IIHTRDADKEITEALESSSFRCRGIMHCFSSDTALMYKALDKGLYISFAGNVTYKGNAMIQEAAKAVPGDRILYETDAPYLAPIPMRGKPSRPDFTEYTLSFLADLRGEDREELKEQVKNNLFTLLQRDKTVRQLSIS</sequence>
<dbReference type="GO" id="GO:0016788">
    <property type="term" value="F:hydrolase activity, acting on ester bonds"/>
    <property type="evidence" value="ECO:0007669"/>
    <property type="project" value="InterPro"/>
</dbReference>